<dbReference type="Gene3D" id="2.40.128.110">
    <property type="entry name" value="Lipid/polyisoprenoid-binding, YceI-like"/>
    <property type="match status" value="1"/>
</dbReference>
<evidence type="ECO:0000313" key="3">
    <source>
        <dbReference type="Proteomes" id="UP001589774"/>
    </source>
</evidence>
<dbReference type="SMART" id="SM00867">
    <property type="entry name" value="YceI"/>
    <property type="match status" value="1"/>
</dbReference>
<comment type="caution">
    <text evidence="2">The sequence shown here is derived from an EMBL/GenBank/DDBJ whole genome shotgun (WGS) entry which is preliminary data.</text>
</comment>
<dbReference type="PANTHER" id="PTHR34406">
    <property type="entry name" value="PROTEIN YCEI"/>
    <property type="match status" value="1"/>
</dbReference>
<gene>
    <name evidence="2" type="ORF">ACFFI0_16725</name>
</gene>
<accession>A0ABV6HM77</accession>
<dbReference type="Pfam" id="PF04264">
    <property type="entry name" value="YceI"/>
    <property type="match status" value="1"/>
</dbReference>
<sequence>MKRFKLTFFLAITTLCASAQKWKSDPEHSRLGFRIEHMQISEVNGIFKDFEIEVKAAKPDFSDAVIALRAEISSIDTEVEARDKHLKDKDFFDAESYPTIQFKSKSISRIDENRYSVTGMLTMHDVTKQVTMEMVHNGTINNTVTKKRTAGFQVTGTISRSDFEIGSKFPEKLVGDSVFIVADAELQLQ</sequence>
<evidence type="ECO:0000259" key="1">
    <source>
        <dbReference type="SMART" id="SM00867"/>
    </source>
</evidence>
<feature type="domain" description="Lipid/polyisoprenoid-binding YceI-like" evidence="1">
    <location>
        <begin position="21"/>
        <end position="187"/>
    </location>
</feature>
<dbReference type="SUPFAM" id="SSF101874">
    <property type="entry name" value="YceI-like"/>
    <property type="match status" value="1"/>
</dbReference>
<dbReference type="PANTHER" id="PTHR34406:SF1">
    <property type="entry name" value="PROTEIN YCEI"/>
    <property type="match status" value="1"/>
</dbReference>
<dbReference type="RefSeq" id="WP_130855413.1">
    <property type="nucleotide sequence ID" value="NZ_JBHLWO010000002.1"/>
</dbReference>
<protein>
    <submittedName>
        <fullName evidence="2">YceI family protein</fullName>
    </submittedName>
</protein>
<dbReference type="InterPro" id="IPR007372">
    <property type="entry name" value="Lipid/polyisoprenoid-bd_YceI"/>
</dbReference>
<organism evidence="2 3">
    <name type="scientific">Olivibacter oleidegradans</name>
    <dbReference type="NCBI Taxonomy" id="760123"/>
    <lineage>
        <taxon>Bacteria</taxon>
        <taxon>Pseudomonadati</taxon>
        <taxon>Bacteroidota</taxon>
        <taxon>Sphingobacteriia</taxon>
        <taxon>Sphingobacteriales</taxon>
        <taxon>Sphingobacteriaceae</taxon>
        <taxon>Olivibacter</taxon>
    </lineage>
</organism>
<evidence type="ECO:0000313" key="2">
    <source>
        <dbReference type="EMBL" id="MFC0319971.1"/>
    </source>
</evidence>
<name>A0ABV6HM77_9SPHI</name>
<proteinExistence type="predicted"/>
<dbReference type="Proteomes" id="UP001589774">
    <property type="component" value="Unassembled WGS sequence"/>
</dbReference>
<keyword evidence="3" id="KW-1185">Reference proteome</keyword>
<dbReference type="InterPro" id="IPR036761">
    <property type="entry name" value="TTHA0802/YceI-like_sf"/>
</dbReference>
<reference evidence="2 3" key="1">
    <citation type="submission" date="2024-09" db="EMBL/GenBank/DDBJ databases">
        <authorList>
            <person name="Sun Q."/>
            <person name="Mori K."/>
        </authorList>
    </citation>
    <scope>NUCLEOTIDE SEQUENCE [LARGE SCALE GENOMIC DNA]</scope>
    <source>
        <strain evidence="2 3">CCM 7765</strain>
    </source>
</reference>
<dbReference type="EMBL" id="JBHLWO010000002">
    <property type="protein sequence ID" value="MFC0319971.1"/>
    <property type="molecule type" value="Genomic_DNA"/>
</dbReference>